<reference evidence="4 5" key="1">
    <citation type="journal article" date="2024" name="IMA Fungus">
        <title>Apiospora arundinis, a panoply of carbohydrate-active enzymes and secondary metabolites.</title>
        <authorList>
            <person name="Sorensen T."/>
            <person name="Petersen C."/>
            <person name="Muurmann A.T."/>
            <person name="Christiansen J.V."/>
            <person name="Brundto M.L."/>
            <person name="Overgaard C.K."/>
            <person name="Boysen A.T."/>
            <person name="Wollenberg R.D."/>
            <person name="Larsen T.O."/>
            <person name="Sorensen J.L."/>
            <person name="Nielsen K.L."/>
            <person name="Sondergaard T.E."/>
        </authorList>
    </citation>
    <scope>NUCLEOTIDE SEQUENCE [LARGE SCALE GENOMIC DNA]</scope>
    <source>
        <strain evidence="4 5">AAU 773</strain>
    </source>
</reference>
<gene>
    <name evidence="4" type="ORF">PGQ11_014326</name>
</gene>
<feature type="compositionally biased region" description="Pro residues" evidence="1">
    <location>
        <begin position="197"/>
        <end position="207"/>
    </location>
</feature>
<dbReference type="Gene3D" id="3.40.50.12780">
    <property type="entry name" value="N-terminal domain of ligase-like"/>
    <property type="match status" value="1"/>
</dbReference>
<evidence type="ECO:0000256" key="1">
    <source>
        <dbReference type="SAM" id="MobiDB-lite"/>
    </source>
</evidence>
<feature type="domain" description="AMP-dependent synthetase/ligase" evidence="2">
    <location>
        <begin position="355"/>
        <end position="518"/>
    </location>
</feature>
<keyword evidence="5" id="KW-1185">Reference proteome</keyword>
<proteinExistence type="predicted"/>
<feature type="domain" description="AMP-binding enzyme C-terminal" evidence="3">
    <location>
        <begin position="589"/>
        <end position="667"/>
    </location>
</feature>
<organism evidence="4 5">
    <name type="scientific">Apiospora arundinis</name>
    <dbReference type="NCBI Taxonomy" id="335852"/>
    <lineage>
        <taxon>Eukaryota</taxon>
        <taxon>Fungi</taxon>
        <taxon>Dikarya</taxon>
        <taxon>Ascomycota</taxon>
        <taxon>Pezizomycotina</taxon>
        <taxon>Sordariomycetes</taxon>
        <taxon>Xylariomycetidae</taxon>
        <taxon>Amphisphaeriales</taxon>
        <taxon>Apiosporaceae</taxon>
        <taxon>Apiospora</taxon>
    </lineage>
</organism>
<feature type="region of interest" description="Disordered" evidence="1">
    <location>
        <begin position="193"/>
        <end position="212"/>
    </location>
</feature>
<dbReference type="Gene3D" id="3.30.300.30">
    <property type="match status" value="1"/>
</dbReference>
<dbReference type="InterPro" id="IPR025110">
    <property type="entry name" value="AMP-bd_C"/>
</dbReference>
<dbReference type="EMBL" id="JAPCWZ010000009">
    <property type="protein sequence ID" value="KAK8851847.1"/>
    <property type="molecule type" value="Genomic_DNA"/>
</dbReference>
<evidence type="ECO:0000259" key="3">
    <source>
        <dbReference type="Pfam" id="PF13193"/>
    </source>
</evidence>
<evidence type="ECO:0000313" key="5">
    <source>
        <dbReference type="Proteomes" id="UP001390339"/>
    </source>
</evidence>
<sequence length="687" mass="74116">MLLCSNIAGPALRLASISSPFPVAQRSVACISRSKPRTLSSLFSGPPPLPPLLRSKAATTATAGLHIRMASTLPRFPLFEAISKHDPDSTAVVHCLSGRSFKYGELLPDVARTRDRLYEAAGKSDIRGERIAFLVENSYDYVVTLLAILAARAIALPLSPPFPPAELQYILSHSEALLLLHSAKYSTKAQEVLSTPFPSPSPNPTPHPHPKLVELPKHLGGTSFSAENGANGAAHQLSSDDADTEGAGMMLYTSGTTNRPKGVLLPETALTAQCRSLISAWKYTPRDRLLHVLPLHHIHGTVNAVLTPLFAGSTIEFLFPFNADTVWRRFAKPFLQTNGSNGSNGTNGTNGTTNGVTTNGDASTSAEGEAKYAHMSSAPITFFTVVPTVYTRLLSTHPGLPVPIATAARTAINPDNMRVSISGSAALPTPVKRAWRELSHGNILLERYGMTEVGMALSCGLDYTDRVDGSVGWPLPGVEARLVDPETKQLVTEDSVEGGREHSGEIQLRGANVFREYWRNPEATAKEFVEGEDGRGRWFKTGDIALRRPVPTAGQASSGDWARGSMYFILGRQSADIIKSGGEKVSALEVERELLSLPEVAEAAVLAVPSGKWGQKVGAVIVLHDGYKAKGWKPMDMRRALRDRLANYKIPQVLRVVETIPRNAMGKVNKKTLVGAVFKDDFSGDEM</sequence>
<dbReference type="SUPFAM" id="SSF56801">
    <property type="entry name" value="Acetyl-CoA synthetase-like"/>
    <property type="match status" value="1"/>
</dbReference>
<dbReference type="Proteomes" id="UP001390339">
    <property type="component" value="Unassembled WGS sequence"/>
</dbReference>
<dbReference type="Pfam" id="PF13193">
    <property type="entry name" value="AMP-binding_C"/>
    <property type="match status" value="1"/>
</dbReference>
<protein>
    <submittedName>
        <fullName evidence="4">AMP-binding enzyme</fullName>
    </submittedName>
</protein>
<name>A0ABR2HT28_9PEZI</name>
<dbReference type="InterPro" id="IPR045851">
    <property type="entry name" value="AMP-bd_C_sf"/>
</dbReference>
<dbReference type="CDD" id="cd05941">
    <property type="entry name" value="MCS"/>
    <property type="match status" value="1"/>
</dbReference>
<accession>A0ABR2HT28</accession>
<evidence type="ECO:0000259" key="2">
    <source>
        <dbReference type="Pfam" id="PF00501"/>
    </source>
</evidence>
<dbReference type="Pfam" id="PF00501">
    <property type="entry name" value="AMP-binding"/>
    <property type="match status" value="2"/>
</dbReference>
<dbReference type="InterPro" id="IPR000873">
    <property type="entry name" value="AMP-dep_synth/lig_dom"/>
</dbReference>
<comment type="caution">
    <text evidence="4">The sequence shown here is derived from an EMBL/GenBank/DDBJ whole genome shotgun (WGS) entry which is preliminary data.</text>
</comment>
<dbReference type="InterPro" id="IPR042099">
    <property type="entry name" value="ANL_N_sf"/>
</dbReference>
<evidence type="ECO:0000313" key="4">
    <source>
        <dbReference type="EMBL" id="KAK8851847.1"/>
    </source>
</evidence>
<dbReference type="PANTHER" id="PTHR43201">
    <property type="entry name" value="ACYL-COA SYNTHETASE"/>
    <property type="match status" value="1"/>
</dbReference>
<feature type="domain" description="AMP-dependent synthetase/ligase" evidence="2">
    <location>
        <begin position="80"/>
        <end position="323"/>
    </location>
</feature>
<dbReference type="PANTHER" id="PTHR43201:SF28">
    <property type="entry name" value="ENZYME, PUTATIVE (AFU_ORTHOLOGUE AFUA_7G01530)-RELATED"/>
    <property type="match status" value="1"/>
</dbReference>